<dbReference type="SUPFAM" id="SSF81665">
    <property type="entry name" value="Calcium ATPase, transmembrane domain M"/>
    <property type="match status" value="1"/>
</dbReference>
<accession>A0A9N8W2C8</accession>
<evidence type="ECO:0000256" key="4">
    <source>
        <dbReference type="SAM" id="Phobius"/>
    </source>
</evidence>
<evidence type="ECO:0000313" key="8">
    <source>
        <dbReference type="Proteomes" id="UP000789396"/>
    </source>
</evidence>
<dbReference type="GO" id="GO:0012505">
    <property type="term" value="C:endomembrane system"/>
    <property type="evidence" value="ECO:0007669"/>
    <property type="project" value="UniProtKB-SubCell"/>
</dbReference>
<evidence type="ECO:0000259" key="6">
    <source>
        <dbReference type="Pfam" id="PF16209"/>
    </source>
</evidence>
<evidence type="ECO:0000256" key="2">
    <source>
        <dbReference type="ARBA" id="ARBA00022448"/>
    </source>
</evidence>
<dbReference type="FunFam" id="2.70.150.10:FF:000054">
    <property type="entry name" value="Phospholipid-transporting ATPase"/>
    <property type="match status" value="1"/>
</dbReference>
<dbReference type="PANTHER" id="PTHR24092:SF180">
    <property type="entry name" value="PHOSPHOLIPID-TRANSPORTING ATPASE DNF1-RELATED"/>
    <property type="match status" value="1"/>
</dbReference>
<dbReference type="GO" id="GO:0045332">
    <property type="term" value="P:phospholipid translocation"/>
    <property type="evidence" value="ECO:0007669"/>
    <property type="project" value="TreeGrafter"/>
</dbReference>
<dbReference type="InterPro" id="IPR059000">
    <property type="entry name" value="ATPase_P-type_domA"/>
</dbReference>
<evidence type="ECO:0000256" key="3">
    <source>
        <dbReference type="SAM" id="MobiDB-lite"/>
    </source>
</evidence>
<dbReference type="Proteomes" id="UP000789396">
    <property type="component" value="Unassembled WGS sequence"/>
</dbReference>
<reference evidence="7" key="1">
    <citation type="submission" date="2021-06" db="EMBL/GenBank/DDBJ databases">
        <authorList>
            <person name="Kallberg Y."/>
            <person name="Tangrot J."/>
            <person name="Rosling A."/>
        </authorList>
    </citation>
    <scope>NUCLEOTIDE SEQUENCE</scope>
    <source>
        <strain evidence="7">IN212</strain>
    </source>
</reference>
<proteinExistence type="predicted"/>
<keyword evidence="8" id="KW-1185">Reference proteome</keyword>
<sequence>MPFFERKQQKNQNSGDAGHQRKISTSTIPTISKRRIYVNLPLPATELDQYGQPKECYVTNKIRTSKYTLLTFLPKNLFEQFRRVANMYFLFLVVLQLFPMIGGEVQPFLASVPLISIISMTALKDAFEDWKRHAQDKNLNRSQTTLLRNWRNVNIPTNDTSSQNFLVRIWNGIFNLLGCRIGENLDNNKVSHTTHNGAVWTESHWQDVKVGDIVKLKNNDAVPADMIILSTSEPDGLCYVETKNLDGETNLKVRHCVPSTISITTESDCENIAFYVESEQPHSNLYSYTGVLHYPDNDATDNNLIEPISINDVLLRGCVLRNTEWAIGLVIFTGTDTKIMLNSGDTPSKRSKIEIETNFHVCSFTSENIQGCYLFGIDPQLKNCVA</sequence>
<name>A0A9N8W2C8_9GLOM</name>
<feature type="domain" description="P-type ATPase A" evidence="5">
    <location>
        <begin position="194"/>
        <end position="250"/>
    </location>
</feature>
<dbReference type="AlphaFoldDB" id="A0A9N8W2C8"/>
<protein>
    <submittedName>
        <fullName evidence="7">2360_t:CDS:1</fullName>
    </submittedName>
</protein>
<dbReference type="Gene3D" id="2.70.150.10">
    <property type="entry name" value="Calcium-transporting ATPase, cytoplasmic transduction domain A"/>
    <property type="match status" value="1"/>
</dbReference>
<gene>
    <name evidence="7" type="ORF">RFULGI_LOCUS1056</name>
</gene>
<dbReference type="SUPFAM" id="SSF81653">
    <property type="entry name" value="Calcium ATPase, transduction domain A"/>
    <property type="match status" value="1"/>
</dbReference>
<dbReference type="PANTHER" id="PTHR24092">
    <property type="entry name" value="PROBABLE PHOSPHOLIPID-TRANSPORTING ATPASE"/>
    <property type="match status" value="1"/>
</dbReference>
<dbReference type="EMBL" id="CAJVPZ010000562">
    <property type="protein sequence ID" value="CAG8469543.1"/>
    <property type="molecule type" value="Genomic_DNA"/>
</dbReference>
<dbReference type="InterPro" id="IPR023298">
    <property type="entry name" value="ATPase_P-typ_TM_dom_sf"/>
</dbReference>
<evidence type="ECO:0000256" key="1">
    <source>
        <dbReference type="ARBA" id="ARBA00004308"/>
    </source>
</evidence>
<organism evidence="7 8">
    <name type="scientific">Racocetra fulgida</name>
    <dbReference type="NCBI Taxonomy" id="60492"/>
    <lineage>
        <taxon>Eukaryota</taxon>
        <taxon>Fungi</taxon>
        <taxon>Fungi incertae sedis</taxon>
        <taxon>Mucoromycota</taxon>
        <taxon>Glomeromycotina</taxon>
        <taxon>Glomeromycetes</taxon>
        <taxon>Diversisporales</taxon>
        <taxon>Gigasporaceae</taxon>
        <taxon>Racocetra</taxon>
    </lineage>
</organism>
<evidence type="ECO:0000259" key="5">
    <source>
        <dbReference type="Pfam" id="PF00122"/>
    </source>
</evidence>
<keyword evidence="4" id="KW-0472">Membrane</keyword>
<comment type="caution">
    <text evidence="7">The sequence shown here is derived from an EMBL/GenBank/DDBJ whole genome shotgun (WGS) entry which is preliminary data.</text>
</comment>
<evidence type="ECO:0000313" key="7">
    <source>
        <dbReference type="EMBL" id="CAG8469543.1"/>
    </source>
</evidence>
<feature type="region of interest" description="Disordered" evidence="3">
    <location>
        <begin position="1"/>
        <end position="24"/>
    </location>
</feature>
<dbReference type="InterPro" id="IPR008250">
    <property type="entry name" value="ATPase_P-typ_transduc_dom_A_sf"/>
</dbReference>
<dbReference type="Pfam" id="PF00122">
    <property type="entry name" value="E1-E2_ATPase"/>
    <property type="match status" value="1"/>
</dbReference>
<dbReference type="GO" id="GO:0005886">
    <property type="term" value="C:plasma membrane"/>
    <property type="evidence" value="ECO:0007669"/>
    <property type="project" value="TreeGrafter"/>
</dbReference>
<dbReference type="GO" id="GO:0140326">
    <property type="term" value="F:ATPase-coupled intramembrane lipid transporter activity"/>
    <property type="evidence" value="ECO:0007669"/>
    <property type="project" value="TreeGrafter"/>
</dbReference>
<comment type="subcellular location">
    <subcellularLocation>
        <location evidence="1">Endomembrane system</location>
    </subcellularLocation>
</comment>
<feature type="transmembrane region" description="Helical" evidence="4">
    <location>
        <begin position="84"/>
        <end position="102"/>
    </location>
</feature>
<keyword evidence="4" id="KW-1133">Transmembrane helix</keyword>
<feature type="domain" description="P-type ATPase N-terminal" evidence="6">
    <location>
        <begin position="54"/>
        <end position="101"/>
    </location>
</feature>
<dbReference type="Pfam" id="PF16209">
    <property type="entry name" value="PhoLip_ATPase_N"/>
    <property type="match status" value="1"/>
</dbReference>
<keyword evidence="4" id="KW-0812">Transmembrane</keyword>
<keyword evidence="2" id="KW-0813">Transport</keyword>
<dbReference type="OrthoDB" id="377733at2759"/>
<dbReference type="InterPro" id="IPR032631">
    <property type="entry name" value="P-type_ATPase_N"/>
</dbReference>